<reference evidence="1" key="1">
    <citation type="journal article" date="2024" name="J. Gen. Virol.">
        <title>Novel phages of Pseudomonas syringae unveil numerous potential auxiliary metabolic genes.</title>
        <authorList>
            <person name="Feltin C."/>
            <person name="Garneau J.R."/>
            <person name="Morris C.E."/>
            <person name="Berard A."/>
            <person name="Torres-Barcelo C."/>
        </authorList>
    </citation>
    <scope>NUCLEOTIDE SEQUENCE</scope>
</reference>
<gene>
    <name evidence="1" type="primary">mnmA</name>
    <name evidence="1" type="ORF">Cygsa01_00008</name>
</gene>
<proteinExistence type="predicted"/>
<evidence type="ECO:0000313" key="1">
    <source>
        <dbReference type="EMBL" id="XAI71054.1"/>
    </source>
</evidence>
<dbReference type="EC" id="2.8.1.13" evidence="1"/>
<dbReference type="GO" id="GO:0103016">
    <property type="term" value="F:tRNA-uridine 2-sulfurtransferase activity"/>
    <property type="evidence" value="ECO:0007669"/>
    <property type="project" value="UniProtKB-EC"/>
</dbReference>
<sequence length="318" mass="35724">MNVRFSHSWYTGALGKALRRITDYNMLIPRVGGLCPYMSTPMPSGPPTDFAQCCDERAAELVGKYQTLYVMWSGGIDSTMVALYLAKHKKPTTKLILSTSEQSLTDASTKVLNSLKSAGFAVEPLSRERMIEVTDTGGMVITGHHADSILLGDFVDSTGIYEEIWEMTPVELFMKHAGVSRALAESALADMEPLLALMPAGMERTAANVGWWIDFCTYWDHDEVEFMLRLGLKPPGVGYLTFFNTEGFQLWAQQDVRSKAGQTRDTHKQVYLELIWEMLGYQESFVFKNRMVVPFDDPSMMPGPNLLKIREDYSVVRA</sequence>
<dbReference type="SUPFAM" id="SSF52402">
    <property type="entry name" value="Adenine nucleotide alpha hydrolases-like"/>
    <property type="match status" value="1"/>
</dbReference>
<protein>
    <submittedName>
        <fullName evidence="1">tRNA-specific 2-thiouridylase MnmA</fullName>
        <ecNumber evidence="1">2.8.1.13</ecNumber>
    </submittedName>
</protein>
<keyword evidence="1" id="KW-0808">Transferase</keyword>
<name>A0AAU6W4I1_9VIRU</name>
<organism evidence="1">
    <name type="scientific">Pseudomonas phage Cygsa01</name>
    <dbReference type="NCBI Taxonomy" id="3138529"/>
    <lineage>
        <taxon>Viruses</taxon>
    </lineage>
</organism>
<dbReference type="EMBL" id="PP179332">
    <property type="protein sequence ID" value="XAI71054.1"/>
    <property type="molecule type" value="Genomic_DNA"/>
</dbReference>
<accession>A0AAU6W4I1</accession>